<gene>
    <name evidence="2" type="ORF">ALP05_00670</name>
</gene>
<feature type="transmembrane region" description="Helical" evidence="1">
    <location>
        <begin position="44"/>
        <end position="64"/>
    </location>
</feature>
<proteinExistence type="predicted"/>
<feature type="transmembrane region" description="Helical" evidence="1">
    <location>
        <begin position="21"/>
        <end position="38"/>
    </location>
</feature>
<sequence length="145" mass="16528">MQYLINNFSMKTLYAGFKDEKNLYPIIANIILFLSMMSKAPLTIYGFVEVVLLMFIANKIYFLINLYELDIANLGRIALFSFLSLIAISQFFQHAFNFSFVDWLVSFTEFSKQAPMSIFGICAFVALPLGAGIAVNAHYNKYKRG</sequence>
<dbReference type="AlphaFoldDB" id="A0A3M6F744"/>
<keyword evidence="1" id="KW-0472">Membrane</keyword>
<dbReference type="EMBL" id="RBUY01000070">
    <property type="protein sequence ID" value="RMV76451.1"/>
    <property type="molecule type" value="Genomic_DNA"/>
</dbReference>
<accession>A0A3M6F744</accession>
<evidence type="ECO:0000313" key="2">
    <source>
        <dbReference type="EMBL" id="RMV76451.1"/>
    </source>
</evidence>
<keyword evidence="1" id="KW-1133">Transmembrane helix</keyword>
<comment type="caution">
    <text evidence="2">The sequence shown here is derived from an EMBL/GenBank/DDBJ whole genome shotgun (WGS) entry which is preliminary data.</text>
</comment>
<dbReference type="Proteomes" id="UP000269872">
    <property type="component" value="Unassembled WGS sequence"/>
</dbReference>
<feature type="transmembrane region" description="Helical" evidence="1">
    <location>
        <begin position="76"/>
        <end position="96"/>
    </location>
</feature>
<evidence type="ECO:0000313" key="3">
    <source>
        <dbReference type="Proteomes" id="UP000269872"/>
    </source>
</evidence>
<protein>
    <submittedName>
        <fullName evidence="2">Uncharacterized protein</fullName>
    </submittedName>
</protein>
<keyword evidence="1" id="KW-0812">Transmembrane</keyword>
<name>A0A3M6F744_9PSED</name>
<feature type="transmembrane region" description="Helical" evidence="1">
    <location>
        <begin position="116"/>
        <end position="139"/>
    </location>
</feature>
<reference evidence="2 3" key="1">
    <citation type="submission" date="2018-08" db="EMBL/GenBank/DDBJ databases">
        <title>Recombination of ecologically and evolutionarily significant loci maintains genetic cohesion in the Pseudomonas syringae species complex.</title>
        <authorList>
            <person name="Dillon M."/>
            <person name="Thakur S."/>
            <person name="Almeida R.N.D."/>
            <person name="Weir B.S."/>
            <person name="Guttman D.S."/>
        </authorList>
    </citation>
    <scope>NUCLEOTIDE SEQUENCE [LARGE SCALE GENOMIC DNA]</scope>
    <source>
        <strain evidence="2 3">ICMP 7496</strain>
    </source>
</reference>
<evidence type="ECO:0000256" key="1">
    <source>
        <dbReference type="SAM" id="Phobius"/>
    </source>
</evidence>
<organism evidence="2 3">
    <name type="scientific">Pseudomonas caricapapayae</name>
    <dbReference type="NCBI Taxonomy" id="46678"/>
    <lineage>
        <taxon>Bacteria</taxon>
        <taxon>Pseudomonadati</taxon>
        <taxon>Pseudomonadota</taxon>
        <taxon>Gammaproteobacteria</taxon>
        <taxon>Pseudomonadales</taxon>
        <taxon>Pseudomonadaceae</taxon>
        <taxon>Pseudomonas</taxon>
    </lineage>
</organism>